<dbReference type="InterPro" id="IPR036866">
    <property type="entry name" value="RibonucZ/Hydroxyglut_hydro"/>
</dbReference>
<name>A0A2T4SAF4_9STAP</name>
<evidence type="ECO:0000313" key="3">
    <source>
        <dbReference type="Proteomes" id="UP000240400"/>
    </source>
</evidence>
<gene>
    <name evidence="2" type="ORF">BUZ61_07835</name>
</gene>
<dbReference type="Proteomes" id="UP000240400">
    <property type="component" value="Unassembled WGS sequence"/>
</dbReference>
<dbReference type="AlphaFoldDB" id="A0A2T4SAF4"/>
<comment type="caution">
    <text evidence="2">The sequence shown here is derived from an EMBL/GenBank/DDBJ whole genome shotgun (WGS) entry which is preliminary data.</text>
</comment>
<dbReference type="EMBL" id="PZHR01000035">
    <property type="protein sequence ID" value="PTK58861.1"/>
    <property type="molecule type" value="Genomic_DNA"/>
</dbReference>
<dbReference type="InterPro" id="IPR001279">
    <property type="entry name" value="Metallo-B-lactamas"/>
</dbReference>
<protein>
    <submittedName>
        <fullName evidence="2">Metal-dependent hydrolase</fullName>
    </submittedName>
</protein>
<sequence length="276" mass="31254">MIVEFLGTAGGVPSLFDSVSQHKDAPIRTGPGLFIHDLKLLIDSSEDIFYQLRQAKIADIKYGIYSHWHPDHTMGLRIWETLNFDFVNTIPQSKVTTIYLTSQEVEDFKTYFGHWNHLLYLQQIGVVELKIVSNNAKITIKDTTIEWIQLSEKIAFGFYITTPTKRLLIIPDEIKGFQPINKVKDVDVAILPFGSNEVNPVTKERIHEEGMLSTLGEATFEECVEIAKNINAKHTYFTHIEATESLTQLQAKALERQLSEAGISSTIAYDGLKIKV</sequence>
<dbReference type="OrthoDB" id="9781189at2"/>
<dbReference type="RefSeq" id="WP_107644250.1">
    <property type="nucleotide sequence ID" value="NZ_CABIWM010000013.1"/>
</dbReference>
<proteinExistence type="predicted"/>
<dbReference type="Gene3D" id="3.60.15.10">
    <property type="entry name" value="Ribonuclease Z/Hydroxyacylglutathione hydrolase-like"/>
    <property type="match status" value="1"/>
</dbReference>
<dbReference type="GO" id="GO:0016787">
    <property type="term" value="F:hydrolase activity"/>
    <property type="evidence" value="ECO:0007669"/>
    <property type="project" value="UniProtKB-KW"/>
</dbReference>
<feature type="domain" description="Metallo-beta-lactamase" evidence="1">
    <location>
        <begin position="40"/>
        <end position="240"/>
    </location>
</feature>
<accession>A0A2T4SAF4</accession>
<evidence type="ECO:0000313" key="2">
    <source>
        <dbReference type="EMBL" id="PTK58861.1"/>
    </source>
</evidence>
<dbReference type="Pfam" id="PF12706">
    <property type="entry name" value="Lactamase_B_2"/>
    <property type="match status" value="1"/>
</dbReference>
<evidence type="ECO:0000259" key="1">
    <source>
        <dbReference type="Pfam" id="PF12706"/>
    </source>
</evidence>
<dbReference type="SUPFAM" id="SSF56281">
    <property type="entry name" value="Metallo-hydrolase/oxidoreductase"/>
    <property type="match status" value="1"/>
</dbReference>
<organism evidence="2 3">
    <name type="scientific">Staphylococcus nepalensis</name>
    <dbReference type="NCBI Taxonomy" id="214473"/>
    <lineage>
        <taxon>Bacteria</taxon>
        <taxon>Bacillati</taxon>
        <taxon>Bacillota</taxon>
        <taxon>Bacilli</taxon>
        <taxon>Bacillales</taxon>
        <taxon>Staphylococcaceae</taxon>
        <taxon>Staphylococcus</taxon>
    </lineage>
</organism>
<keyword evidence="2" id="KW-0378">Hydrolase</keyword>
<reference evidence="2 3" key="1">
    <citation type="journal article" date="2016" name="Front. Microbiol.">
        <title>Comprehensive Phylogenetic Analysis of Bovine Non-aureus Staphylococci Species Based on Whole-Genome Sequencing.</title>
        <authorList>
            <person name="Naushad S."/>
            <person name="Barkema H.W."/>
            <person name="Luby C."/>
            <person name="Condas L.A."/>
            <person name="Nobrega D.B."/>
            <person name="Carson D.A."/>
            <person name="De Buck J."/>
        </authorList>
    </citation>
    <scope>NUCLEOTIDE SEQUENCE [LARGE SCALE GENOMIC DNA]</scope>
    <source>
        <strain evidence="2 3">SNUC 4337</strain>
    </source>
</reference>